<gene>
    <name evidence="1" type="primary">jg2370</name>
    <name evidence="1" type="ORF">PAEG_LOCUS452</name>
</gene>
<evidence type="ECO:0000313" key="1">
    <source>
        <dbReference type="EMBL" id="CAH2207832.1"/>
    </source>
</evidence>
<dbReference type="AlphaFoldDB" id="A0A8S4QEW7"/>
<keyword evidence="2" id="KW-1185">Reference proteome</keyword>
<feature type="non-terminal residue" evidence="1">
    <location>
        <position position="1"/>
    </location>
</feature>
<sequence length="129" mass="15329">SPLSSVYISRAPTSIIRLVFRDLVELVGINWTRKVSNEEVLRRVNQRREVLHTIKIRKVVYLGHVLRQERYELVQLIMMVKVAARRDIVSRKKSWLYFREWTGIASAAELFRLAKNRQEFTFSRRRGTA</sequence>
<dbReference type="Proteomes" id="UP000838756">
    <property type="component" value="Unassembled WGS sequence"/>
</dbReference>
<accession>A0A8S4QEW7</accession>
<protein>
    <submittedName>
        <fullName evidence="1">Jg2370 protein</fullName>
    </submittedName>
</protein>
<comment type="caution">
    <text evidence="1">The sequence shown here is derived from an EMBL/GenBank/DDBJ whole genome shotgun (WGS) entry which is preliminary data.</text>
</comment>
<proteinExistence type="predicted"/>
<organism evidence="1 2">
    <name type="scientific">Pararge aegeria aegeria</name>
    <dbReference type="NCBI Taxonomy" id="348720"/>
    <lineage>
        <taxon>Eukaryota</taxon>
        <taxon>Metazoa</taxon>
        <taxon>Ecdysozoa</taxon>
        <taxon>Arthropoda</taxon>
        <taxon>Hexapoda</taxon>
        <taxon>Insecta</taxon>
        <taxon>Pterygota</taxon>
        <taxon>Neoptera</taxon>
        <taxon>Endopterygota</taxon>
        <taxon>Lepidoptera</taxon>
        <taxon>Glossata</taxon>
        <taxon>Ditrysia</taxon>
        <taxon>Papilionoidea</taxon>
        <taxon>Nymphalidae</taxon>
        <taxon>Satyrinae</taxon>
        <taxon>Satyrini</taxon>
        <taxon>Parargina</taxon>
        <taxon>Pararge</taxon>
    </lineage>
</organism>
<evidence type="ECO:0000313" key="2">
    <source>
        <dbReference type="Proteomes" id="UP000838756"/>
    </source>
</evidence>
<dbReference type="EMBL" id="CAKXAJ010001449">
    <property type="protein sequence ID" value="CAH2207832.1"/>
    <property type="molecule type" value="Genomic_DNA"/>
</dbReference>
<reference evidence="1" key="1">
    <citation type="submission" date="2022-03" db="EMBL/GenBank/DDBJ databases">
        <authorList>
            <person name="Lindestad O."/>
        </authorList>
    </citation>
    <scope>NUCLEOTIDE SEQUENCE</scope>
</reference>
<name>A0A8S4QEW7_9NEOP</name>
<dbReference type="OrthoDB" id="425681at2759"/>